<dbReference type="SUPFAM" id="SSF54631">
    <property type="entry name" value="CBS-domain pair"/>
    <property type="match status" value="1"/>
</dbReference>
<dbReference type="PANTHER" id="PTHR22777">
    <property type="entry name" value="HEMOLYSIN-RELATED"/>
    <property type="match status" value="1"/>
</dbReference>
<evidence type="ECO:0000256" key="3">
    <source>
        <dbReference type="ARBA" id="ARBA00022737"/>
    </source>
</evidence>
<dbReference type="InterPro" id="IPR044751">
    <property type="entry name" value="Ion_transp-like_CBS"/>
</dbReference>
<dbReference type="PROSITE" id="PS51846">
    <property type="entry name" value="CNNM"/>
    <property type="match status" value="1"/>
</dbReference>
<reference evidence="7 8" key="1">
    <citation type="submission" date="2017-09" db="EMBL/GenBank/DDBJ databases">
        <title>Genomics of the genus Arcobacter.</title>
        <authorList>
            <person name="Perez-Cataluna A."/>
            <person name="Figueras M.J."/>
            <person name="Salas-Masso N."/>
        </authorList>
    </citation>
    <scope>NUCLEOTIDE SEQUENCE [LARGE SCALE GENOMIC DNA]</scope>
    <source>
        <strain evidence="7 8">CECT 7834</strain>
    </source>
</reference>
<evidence type="ECO:0000256" key="2">
    <source>
        <dbReference type="ARBA" id="ARBA00022692"/>
    </source>
</evidence>
<evidence type="ECO:0000256" key="5">
    <source>
        <dbReference type="ARBA" id="ARBA00023122"/>
    </source>
</evidence>
<evidence type="ECO:0000256" key="6">
    <source>
        <dbReference type="ARBA" id="ARBA00023136"/>
    </source>
</evidence>
<dbReference type="InterPro" id="IPR002550">
    <property type="entry name" value="CNNM"/>
</dbReference>
<keyword evidence="3" id="KW-0677">Repeat</keyword>
<keyword evidence="6" id="KW-0472">Membrane</keyword>
<sequence>MTLLLTYLSIALFVSFMCSVLEAVLLSSTSSYIETLSKDGGHTRTSKMLKDLKSNIDKPISSILILNTFAHTMGAAGVGAQAQLLFGNEWQTLIAFVLTLVILYASEIIPKTIGAIYWKELLAPAAYIISFMIKITYPLVWFSGLITSYISKGKKDEINFSREEIMAVVSMGEKEGSIHSKESVLIENLFKLKNIKTKEIMTPRSVVFALNADTTVEEAIEDDKMYIHSRIPIYSESIDDIIGIVFNQTILEESVEERDQTILRDITVPVHKISENVPVSVLIDLFVKRKTHLFIVHDNYGQTSGVVTLEDAIETLLGVEIVDEMDEVENMQAFAKDKSKQFQDKLLVEKKRIQKLDLSKQN</sequence>
<evidence type="ECO:0000313" key="8">
    <source>
        <dbReference type="Proteomes" id="UP000290378"/>
    </source>
</evidence>
<keyword evidence="4" id="KW-1133">Transmembrane helix</keyword>
<dbReference type="InterPro" id="IPR046342">
    <property type="entry name" value="CBS_dom_sf"/>
</dbReference>
<keyword evidence="8" id="KW-1185">Reference proteome</keyword>
<keyword evidence="2" id="KW-0812">Transmembrane</keyword>
<dbReference type="AlphaFoldDB" id="A0A6M8NK07"/>
<dbReference type="EMBL" id="NXII01000006">
    <property type="protein sequence ID" value="RXI41744.1"/>
    <property type="molecule type" value="Genomic_DNA"/>
</dbReference>
<comment type="subcellular location">
    <subcellularLocation>
        <location evidence="1">Membrane</location>
        <topology evidence="1">Multi-pass membrane protein</topology>
    </subcellularLocation>
</comment>
<evidence type="ECO:0000313" key="7">
    <source>
        <dbReference type="EMBL" id="RXI41744.1"/>
    </source>
</evidence>
<name>A0A6M8NK07_9BACT</name>
<organism evidence="7 8">
    <name type="scientific">Arcobacter cloacae</name>
    <dbReference type="NCBI Taxonomy" id="1054034"/>
    <lineage>
        <taxon>Bacteria</taxon>
        <taxon>Pseudomonadati</taxon>
        <taxon>Campylobacterota</taxon>
        <taxon>Epsilonproteobacteria</taxon>
        <taxon>Campylobacterales</taxon>
        <taxon>Arcobacteraceae</taxon>
        <taxon>Arcobacter</taxon>
    </lineage>
</organism>
<comment type="caution">
    <text evidence="7">The sequence shown here is derived from an EMBL/GenBank/DDBJ whole genome shotgun (WGS) entry which is preliminary data.</text>
</comment>
<dbReference type="GO" id="GO:0005886">
    <property type="term" value="C:plasma membrane"/>
    <property type="evidence" value="ECO:0007669"/>
    <property type="project" value="TreeGrafter"/>
</dbReference>
<evidence type="ECO:0000256" key="1">
    <source>
        <dbReference type="ARBA" id="ARBA00004141"/>
    </source>
</evidence>
<dbReference type="PANTHER" id="PTHR22777:SF4">
    <property type="entry name" value="UPF0053 PROTEIN SLL1254"/>
    <property type="match status" value="1"/>
</dbReference>
<gene>
    <name evidence="7" type="ORF">CP963_06500</name>
</gene>
<dbReference type="Pfam" id="PF00571">
    <property type="entry name" value="CBS"/>
    <property type="match status" value="2"/>
</dbReference>
<accession>A0A6M8NK07</accession>
<keyword evidence="5" id="KW-0129">CBS domain</keyword>
<dbReference type="Proteomes" id="UP000290378">
    <property type="component" value="Unassembled WGS sequence"/>
</dbReference>
<dbReference type="CDD" id="cd04590">
    <property type="entry name" value="CBS_pair_CorC_HlyC_assoc"/>
    <property type="match status" value="1"/>
</dbReference>
<evidence type="ECO:0000256" key="4">
    <source>
        <dbReference type="ARBA" id="ARBA00022989"/>
    </source>
</evidence>
<protein>
    <submittedName>
        <fullName evidence="7">Transporter</fullName>
    </submittedName>
</protein>
<dbReference type="Gene3D" id="3.10.580.10">
    <property type="entry name" value="CBS-domain"/>
    <property type="match status" value="1"/>
</dbReference>
<dbReference type="PROSITE" id="PS51371">
    <property type="entry name" value="CBS"/>
    <property type="match status" value="1"/>
</dbReference>
<proteinExistence type="predicted"/>
<dbReference type="RefSeq" id="WP_129013394.1">
    <property type="nucleotide sequence ID" value="NZ_CBCSEI010000025.1"/>
</dbReference>
<dbReference type="InterPro" id="IPR000644">
    <property type="entry name" value="CBS_dom"/>
</dbReference>
<dbReference type="Pfam" id="PF01595">
    <property type="entry name" value="CNNM"/>
    <property type="match status" value="1"/>
</dbReference>